<keyword evidence="1 6" id="KW-0489">Methyltransferase</keyword>
<feature type="domain" description="DNA methylase N-4/N-6" evidence="5">
    <location>
        <begin position="242"/>
        <end position="327"/>
    </location>
</feature>
<dbReference type="PRINTS" id="PR00508">
    <property type="entry name" value="S21N4MTFRASE"/>
</dbReference>
<reference evidence="6 7" key="1">
    <citation type="submission" date="2015-07" db="EMBL/GenBank/DDBJ databases">
        <title>Genome analysis of myxobacterium Chondromyces crocatus Cm c5 reveals a high potential for natural compound synthesis and the genetic basis for the loss of fruiting body formation.</title>
        <authorList>
            <person name="Zaburannyi N."/>
            <person name="Bunk B."/>
            <person name="Maier J."/>
            <person name="Overmann J."/>
            <person name="Mueller R."/>
        </authorList>
    </citation>
    <scope>NUCLEOTIDE SEQUENCE [LARGE SCALE GENOMIC DNA]</scope>
    <source>
        <strain evidence="6 7">Cm c5</strain>
    </source>
</reference>
<sequence length="356" mass="39468">MPPVPPTARRPIQRELRPTLVLGNALDHYDTWPAPTVIVSDGAYGVSGFPGDPPTPDGLVDWYAPHVDAWSRRALPSTTLWFWGTEIGWATVHALLMRNGWAYRSCHIWDKGIAHVAGNANTRTLRKFPMVTEVCAQYVREVHLDSAGVSMPMKAWLRREWERSGLPIGLTNEACGVKNAATRKYFTRCHLWYYPPAEAFERLVAFANARGRPEGRPYFSVDGKRSLTGEEWAGMRSKFHCEVGVTNVWHEPAVRGAERFKAEARALHGNQKPVKLLDRIIRASSDPGDVVWEPFGGLCTTAVAAFAVGRRCYSAEIATQYHALAKERLARCTPPPPLAATRPASGDETQADVTAA</sequence>
<keyword evidence="7" id="KW-1185">Reference proteome</keyword>
<feature type="compositionally biased region" description="Polar residues" evidence="4">
    <location>
        <begin position="347"/>
        <end position="356"/>
    </location>
</feature>
<evidence type="ECO:0000256" key="4">
    <source>
        <dbReference type="SAM" id="MobiDB-lite"/>
    </source>
</evidence>
<organism evidence="6 7">
    <name type="scientific">Chondromyces crocatus</name>
    <dbReference type="NCBI Taxonomy" id="52"/>
    <lineage>
        <taxon>Bacteria</taxon>
        <taxon>Pseudomonadati</taxon>
        <taxon>Myxococcota</taxon>
        <taxon>Polyangia</taxon>
        <taxon>Polyangiales</taxon>
        <taxon>Polyangiaceae</taxon>
        <taxon>Chondromyces</taxon>
    </lineage>
</organism>
<evidence type="ECO:0000256" key="2">
    <source>
        <dbReference type="ARBA" id="ARBA00022679"/>
    </source>
</evidence>
<comment type="similarity">
    <text evidence="3">Belongs to the N(4)/N(6)-methyltransferase family.</text>
</comment>
<dbReference type="PATRIC" id="fig|52.7.peg.1379"/>
<gene>
    <name evidence="6" type="ORF">CMC5_012960</name>
</gene>
<dbReference type="EMBL" id="CP012159">
    <property type="protein sequence ID" value="AKT37166.1"/>
    <property type="molecule type" value="Genomic_DNA"/>
</dbReference>
<evidence type="ECO:0000259" key="5">
    <source>
        <dbReference type="Pfam" id="PF01555"/>
    </source>
</evidence>
<protein>
    <recommendedName>
        <fullName evidence="3">Methyltransferase</fullName>
        <ecNumber evidence="3">2.1.1.-</ecNumber>
    </recommendedName>
</protein>
<dbReference type="InterPro" id="IPR029063">
    <property type="entry name" value="SAM-dependent_MTases_sf"/>
</dbReference>
<dbReference type="AlphaFoldDB" id="A0A0K1E8G5"/>
<dbReference type="GO" id="GO:0003677">
    <property type="term" value="F:DNA binding"/>
    <property type="evidence" value="ECO:0007669"/>
    <property type="project" value="InterPro"/>
</dbReference>
<evidence type="ECO:0000256" key="1">
    <source>
        <dbReference type="ARBA" id="ARBA00022603"/>
    </source>
</evidence>
<dbReference type="InterPro" id="IPR001091">
    <property type="entry name" value="RM_Methyltransferase"/>
</dbReference>
<proteinExistence type="inferred from homology"/>
<evidence type="ECO:0000313" key="7">
    <source>
        <dbReference type="Proteomes" id="UP000067626"/>
    </source>
</evidence>
<dbReference type="GO" id="GO:0008170">
    <property type="term" value="F:N-methyltransferase activity"/>
    <property type="evidence" value="ECO:0007669"/>
    <property type="project" value="InterPro"/>
</dbReference>
<name>A0A0K1E8G5_CHOCO</name>
<dbReference type="OrthoDB" id="9800801at2"/>
<dbReference type="Gene3D" id="3.40.50.150">
    <property type="entry name" value="Vaccinia Virus protein VP39"/>
    <property type="match status" value="1"/>
</dbReference>
<dbReference type="EC" id="2.1.1.-" evidence="3"/>
<accession>A0A0K1E8G5</accession>
<dbReference type="Proteomes" id="UP000067626">
    <property type="component" value="Chromosome"/>
</dbReference>
<dbReference type="SUPFAM" id="SSF53335">
    <property type="entry name" value="S-adenosyl-L-methionine-dependent methyltransferases"/>
    <property type="match status" value="1"/>
</dbReference>
<dbReference type="GO" id="GO:0032259">
    <property type="term" value="P:methylation"/>
    <property type="evidence" value="ECO:0007669"/>
    <property type="project" value="UniProtKB-KW"/>
</dbReference>
<dbReference type="KEGG" id="ccro:CMC5_012960"/>
<evidence type="ECO:0000256" key="3">
    <source>
        <dbReference type="RuleBase" id="RU362026"/>
    </source>
</evidence>
<dbReference type="InterPro" id="IPR002941">
    <property type="entry name" value="DNA_methylase_N4/N6"/>
</dbReference>
<dbReference type="REBASE" id="116699">
    <property type="entry name" value="M.CcrC5ORF12960P"/>
</dbReference>
<feature type="region of interest" description="Disordered" evidence="4">
    <location>
        <begin position="334"/>
        <end position="356"/>
    </location>
</feature>
<keyword evidence="2 6" id="KW-0808">Transferase</keyword>
<dbReference type="Pfam" id="PF01555">
    <property type="entry name" value="N6_N4_Mtase"/>
    <property type="match status" value="1"/>
</dbReference>
<dbReference type="STRING" id="52.CMC5_012960"/>
<evidence type="ECO:0000313" key="6">
    <source>
        <dbReference type="EMBL" id="AKT37166.1"/>
    </source>
</evidence>